<proteinExistence type="inferred from homology"/>
<evidence type="ECO:0000256" key="1">
    <source>
        <dbReference type="ARBA" id="ARBA00000111"/>
    </source>
</evidence>
<comment type="catalytic activity">
    <reaction evidence="1 20">
        <text>a 1,2-diacyl-sn-glycero-3-phosphocholine + H2O = a 2-acyl-sn-glycero-3-phosphocholine + a fatty acid + H(+)</text>
        <dbReference type="Rhea" id="RHEA:18689"/>
        <dbReference type="ChEBI" id="CHEBI:15377"/>
        <dbReference type="ChEBI" id="CHEBI:15378"/>
        <dbReference type="ChEBI" id="CHEBI:28868"/>
        <dbReference type="ChEBI" id="CHEBI:57643"/>
        <dbReference type="ChEBI" id="CHEBI:57875"/>
        <dbReference type="EC" id="3.1.1.32"/>
    </reaction>
</comment>
<evidence type="ECO:0000256" key="7">
    <source>
        <dbReference type="ARBA" id="ARBA00021726"/>
    </source>
</evidence>
<keyword evidence="12 20" id="KW-0378">Hydrolase</keyword>
<keyword evidence="22" id="KW-1185">Reference proteome</keyword>
<dbReference type="Proteomes" id="UP000000238">
    <property type="component" value="Chromosome"/>
</dbReference>
<dbReference type="SUPFAM" id="SSF56931">
    <property type="entry name" value="Outer membrane phospholipase A (OMPLA)"/>
    <property type="match status" value="1"/>
</dbReference>
<gene>
    <name evidence="21" type="ordered locus">HCH_01113</name>
</gene>
<evidence type="ECO:0000256" key="14">
    <source>
        <dbReference type="ARBA" id="ARBA00022963"/>
    </source>
</evidence>
<feature type="active site" description="Proton acceptor" evidence="18">
    <location>
        <position position="218"/>
    </location>
</feature>
<keyword evidence="14 20" id="KW-0442">Lipid degradation</keyword>
<accession>Q2SMY3</accession>
<evidence type="ECO:0000256" key="11">
    <source>
        <dbReference type="ARBA" id="ARBA00022729"/>
    </source>
</evidence>
<comment type="subunit">
    <text evidence="4 20">Homodimer; dimerization is reversible, and the dimeric form is the active one.</text>
</comment>
<evidence type="ECO:0000256" key="2">
    <source>
        <dbReference type="ARBA" id="ARBA00001604"/>
    </source>
</evidence>
<feature type="chain" id="PRO_5019620549" description="Phospholipase A1" evidence="20">
    <location>
        <begin position="32"/>
        <end position="356"/>
    </location>
</feature>
<keyword evidence="17 20" id="KW-0998">Cell outer membrane</keyword>
<feature type="binding site" description="in dimeric form" evidence="19">
    <location>
        <position position="228"/>
    </location>
    <ligand>
        <name>Ca(2+)</name>
        <dbReference type="ChEBI" id="CHEBI:29108"/>
        <label>1</label>
    </ligand>
</feature>
<dbReference type="Gene3D" id="2.40.230.10">
    <property type="entry name" value="Phospholipase A1"/>
    <property type="match status" value="1"/>
</dbReference>
<protein>
    <recommendedName>
        <fullName evidence="7 20">Phospholipase A1</fullName>
        <ecNumber evidence="5 20">3.1.1.32</ecNumber>
        <ecNumber evidence="6 20">3.1.1.4</ecNumber>
    </recommendedName>
    <alternativeName>
        <fullName evidence="20">Phosphatidylcholine 1-acylhydrolase</fullName>
    </alternativeName>
</protein>
<comment type="function">
    <text evidence="20">Hydrolysis of phosphatidylcholine with phospholipase A2 (EC 3.1.1.4) and phospholipase A1 (EC 3.1.1.32) activities.</text>
</comment>
<evidence type="ECO:0000313" key="22">
    <source>
        <dbReference type="Proteomes" id="UP000000238"/>
    </source>
</evidence>
<evidence type="ECO:0000313" key="21">
    <source>
        <dbReference type="EMBL" id="ABC27991.1"/>
    </source>
</evidence>
<feature type="active site" description="Nucleophile" evidence="18">
    <location>
        <position position="220"/>
    </location>
</feature>
<keyword evidence="9" id="KW-0812">Transmembrane</keyword>
<dbReference type="GO" id="GO:0008970">
    <property type="term" value="F:phospholipase A1 activity"/>
    <property type="evidence" value="ECO:0007669"/>
    <property type="project" value="UniProtKB-EC"/>
</dbReference>
<evidence type="ECO:0000256" key="19">
    <source>
        <dbReference type="PIRSR" id="PIRSR603187-2"/>
    </source>
</evidence>
<dbReference type="STRING" id="349521.HCH_01113"/>
<feature type="signal peptide" evidence="20">
    <location>
        <begin position="1"/>
        <end position="31"/>
    </location>
</feature>
<dbReference type="EMBL" id="CP000155">
    <property type="protein sequence ID" value="ABC27991.1"/>
    <property type="molecule type" value="Genomic_DNA"/>
</dbReference>
<dbReference type="GO" id="GO:0016042">
    <property type="term" value="P:lipid catabolic process"/>
    <property type="evidence" value="ECO:0007669"/>
    <property type="project" value="UniProtKB-KW"/>
</dbReference>
<feature type="binding site" description="in dimeric form" evidence="19">
    <location>
        <position position="223"/>
    </location>
    <ligand>
        <name>Ca(2+)</name>
        <dbReference type="ChEBI" id="CHEBI:29108"/>
        <label>1</label>
    </ligand>
</feature>
<dbReference type="InterPro" id="IPR003187">
    <property type="entry name" value="PLipase_A1"/>
</dbReference>
<comment type="subcellular location">
    <subcellularLocation>
        <location evidence="20">Cell outer membrane</location>
        <topology evidence="20">Multi-pass membrane protein</topology>
    </subcellularLocation>
    <text evidence="20">One of the very few enzymes located there.</text>
</comment>
<comment type="similarity">
    <text evidence="3 20">Belongs to the phospholipase A1 family.</text>
</comment>
<evidence type="ECO:0000256" key="4">
    <source>
        <dbReference type="ARBA" id="ARBA00011702"/>
    </source>
</evidence>
<evidence type="ECO:0000256" key="5">
    <source>
        <dbReference type="ARBA" id="ARBA00013179"/>
    </source>
</evidence>
<dbReference type="GO" id="GO:0004623">
    <property type="term" value="F:phospholipase A2 activity"/>
    <property type="evidence" value="ECO:0007669"/>
    <property type="project" value="UniProtKB-EC"/>
</dbReference>
<comment type="cofactor">
    <cofactor evidence="20">
        <name>Ca(2+)</name>
        <dbReference type="ChEBI" id="CHEBI:29108"/>
    </cofactor>
    <text evidence="20">Binds 1 Ca(2+) ion per monomer. In the dimeric form the Ca(2+) is bound by different amino acids with binding of each Ca(2+) shared with ligands coming from each monomer. The Ca(2+) ion may have a role in catalysis.</text>
</comment>
<evidence type="ECO:0000256" key="17">
    <source>
        <dbReference type="ARBA" id="ARBA00023237"/>
    </source>
</evidence>
<dbReference type="HOGENOM" id="CLU_045813_2_1_6"/>
<dbReference type="EC" id="3.1.1.4" evidence="6 20"/>
<comment type="catalytic activity">
    <reaction evidence="2 20">
        <text>a 1,2-diacyl-sn-glycero-3-phosphocholine + H2O = a 1-acyl-sn-glycero-3-phosphocholine + a fatty acid + H(+)</text>
        <dbReference type="Rhea" id="RHEA:15801"/>
        <dbReference type="ChEBI" id="CHEBI:15377"/>
        <dbReference type="ChEBI" id="CHEBI:15378"/>
        <dbReference type="ChEBI" id="CHEBI:28868"/>
        <dbReference type="ChEBI" id="CHEBI:57643"/>
        <dbReference type="ChEBI" id="CHEBI:58168"/>
        <dbReference type="EC" id="3.1.1.4"/>
    </reaction>
</comment>
<evidence type="ECO:0000256" key="13">
    <source>
        <dbReference type="ARBA" id="ARBA00022837"/>
    </source>
</evidence>
<evidence type="ECO:0000256" key="6">
    <source>
        <dbReference type="ARBA" id="ARBA00013278"/>
    </source>
</evidence>
<keyword evidence="16" id="KW-0472">Membrane</keyword>
<reference evidence="21 22" key="1">
    <citation type="journal article" date="2005" name="Nucleic Acids Res.">
        <title>Genomic blueprint of Hahella chejuensis, a marine microbe producing an algicidal agent.</title>
        <authorList>
            <person name="Jeong H."/>
            <person name="Yim J.H."/>
            <person name="Lee C."/>
            <person name="Choi S.-H."/>
            <person name="Park Y.K."/>
            <person name="Yoon S.H."/>
            <person name="Hur C.-G."/>
            <person name="Kang H.-Y."/>
            <person name="Kim D."/>
            <person name="Lee H.H."/>
            <person name="Park K.H."/>
            <person name="Park S.-H."/>
            <person name="Park H.-S."/>
            <person name="Lee H.K."/>
            <person name="Oh T.K."/>
            <person name="Kim J.F."/>
        </authorList>
    </citation>
    <scope>NUCLEOTIDE SEQUENCE [LARGE SCALE GENOMIC DNA]</scope>
    <source>
        <strain evidence="21 22">KCTC 2396</strain>
    </source>
</reference>
<evidence type="ECO:0000256" key="18">
    <source>
        <dbReference type="PIRSR" id="PIRSR603187-1"/>
    </source>
</evidence>
<dbReference type="GO" id="GO:0009279">
    <property type="term" value="C:cell outer membrane"/>
    <property type="evidence" value="ECO:0007669"/>
    <property type="project" value="UniProtKB-SubCell"/>
</dbReference>
<evidence type="ECO:0000256" key="16">
    <source>
        <dbReference type="ARBA" id="ARBA00023136"/>
    </source>
</evidence>
<dbReference type="RefSeq" id="WP_011395066.1">
    <property type="nucleotide sequence ID" value="NC_007645.1"/>
</dbReference>
<dbReference type="GO" id="GO:0005509">
    <property type="term" value="F:calcium ion binding"/>
    <property type="evidence" value="ECO:0007669"/>
    <property type="project" value="TreeGrafter"/>
</dbReference>
<dbReference type="eggNOG" id="COG2829">
    <property type="taxonomic scope" value="Bacteria"/>
</dbReference>
<dbReference type="KEGG" id="hch:HCH_01113"/>
<dbReference type="PANTHER" id="PTHR40457:SF1">
    <property type="entry name" value="PHOSPHOLIPASE A1"/>
    <property type="match status" value="1"/>
</dbReference>
<dbReference type="AlphaFoldDB" id="Q2SMY3"/>
<name>Q2SMY3_HAHCH</name>
<evidence type="ECO:0000256" key="15">
    <source>
        <dbReference type="ARBA" id="ARBA00023098"/>
    </source>
</evidence>
<keyword evidence="8" id="KW-1134">Transmembrane beta strand</keyword>
<evidence type="ECO:0000256" key="20">
    <source>
        <dbReference type="RuleBase" id="RU366027"/>
    </source>
</evidence>
<dbReference type="EC" id="3.1.1.32" evidence="5 20"/>
<keyword evidence="15 20" id="KW-0443">Lipid metabolism</keyword>
<keyword evidence="10 19" id="KW-0479">Metal-binding</keyword>
<dbReference type="InterPro" id="IPR036541">
    <property type="entry name" value="PLipase_A1_sf"/>
</dbReference>
<evidence type="ECO:0000256" key="3">
    <source>
        <dbReference type="ARBA" id="ARBA00010525"/>
    </source>
</evidence>
<keyword evidence="13 19" id="KW-0106">Calcium</keyword>
<evidence type="ECO:0000256" key="9">
    <source>
        <dbReference type="ARBA" id="ARBA00022692"/>
    </source>
</evidence>
<organism evidence="21 22">
    <name type="scientific">Hahella chejuensis (strain KCTC 2396)</name>
    <dbReference type="NCBI Taxonomy" id="349521"/>
    <lineage>
        <taxon>Bacteria</taxon>
        <taxon>Pseudomonadati</taxon>
        <taxon>Pseudomonadota</taxon>
        <taxon>Gammaproteobacteria</taxon>
        <taxon>Oceanospirillales</taxon>
        <taxon>Hahellaceae</taxon>
        <taxon>Hahella</taxon>
    </lineage>
</organism>
<feature type="binding site" description="in dimeric form" evidence="19">
    <location>
        <position position="182"/>
    </location>
    <ligand>
        <name>Ca(2+)</name>
        <dbReference type="ChEBI" id="CHEBI:29108"/>
        <label>1</label>
    </ligand>
</feature>
<sequence length="356" mass="40829">MNFSKSAPNGLNTITFFCALALGGNALPAQAQLHEKDQDETETCIFKALTQGPGDMTIDELKSRCGVEIPKMPEDASPTVKNGESVIAERIMREQLSSNSRSVITPHLRNYLMPVSYLKNPNSEPLREAYDLGEDAELDNLEAKFQISLKVPLAQETFIDSDAIFFGVTLKSFWQVYNHDYSAPFRETNYEPEVFWIAPVDWTFSTADFSLLAVGFSHQSNGRSQPLSRSWNRIYANFIWEHNRFVFSLKPWWRIPEDQKKDKLDPKGDDNPDIDDYMGHFEFTTAYRWDSYEASLMLRNNLREDNKGAVELGFTFPLWKRLRGYVQYFNGYGENLMDYNASVERIGVGVLLTDLL</sequence>
<evidence type="ECO:0000256" key="8">
    <source>
        <dbReference type="ARBA" id="ARBA00022452"/>
    </source>
</evidence>
<dbReference type="PRINTS" id="PR01486">
    <property type="entry name" value="PHPHLIPASEA1"/>
</dbReference>
<keyword evidence="11 20" id="KW-0732">Signal</keyword>
<feature type="binding site" description="in dimeric form" evidence="19">
    <location>
        <position position="270"/>
    </location>
    <ligand>
        <name>Ca(2+)</name>
        <dbReference type="ChEBI" id="CHEBI:29108"/>
        <label>1</label>
    </ligand>
</feature>
<evidence type="ECO:0000256" key="12">
    <source>
        <dbReference type="ARBA" id="ARBA00022801"/>
    </source>
</evidence>
<dbReference type="Pfam" id="PF02253">
    <property type="entry name" value="PLA1"/>
    <property type="match status" value="1"/>
</dbReference>
<evidence type="ECO:0000256" key="10">
    <source>
        <dbReference type="ARBA" id="ARBA00022723"/>
    </source>
</evidence>
<dbReference type="CDD" id="cd00541">
    <property type="entry name" value="OMPLA"/>
    <property type="match status" value="1"/>
</dbReference>
<dbReference type="PANTHER" id="PTHR40457">
    <property type="entry name" value="PHOSPHOLIPASE A1"/>
    <property type="match status" value="1"/>
</dbReference>